<dbReference type="InterPro" id="IPR052196">
    <property type="entry name" value="Bact_Kbp"/>
</dbReference>
<dbReference type="SMART" id="SM00257">
    <property type="entry name" value="LysM"/>
    <property type="match status" value="1"/>
</dbReference>
<evidence type="ECO:0000313" key="3">
    <source>
        <dbReference type="EMBL" id="MDO1447783.1"/>
    </source>
</evidence>
<proteinExistence type="predicted"/>
<feature type="region of interest" description="Disordered" evidence="1">
    <location>
        <begin position="1"/>
        <end position="60"/>
    </location>
</feature>
<dbReference type="EMBL" id="JAUKPO010000008">
    <property type="protein sequence ID" value="MDO1447783.1"/>
    <property type="molecule type" value="Genomic_DNA"/>
</dbReference>
<dbReference type="Proteomes" id="UP001168528">
    <property type="component" value="Unassembled WGS sequence"/>
</dbReference>
<name>A0ABT8R6Q7_9BACT</name>
<dbReference type="RefSeq" id="WP_302038587.1">
    <property type="nucleotide sequence ID" value="NZ_JAUKPO010000008.1"/>
</dbReference>
<evidence type="ECO:0000256" key="1">
    <source>
        <dbReference type="SAM" id="MobiDB-lite"/>
    </source>
</evidence>
<protein>
    <submittedName>
        <fullName evidence="3">LysM peptidoglycan-binding domain-containing protein</fullName>
    </submittedName>
</protein>
<reference evidence="3" key="1">
    <citation type="submission" date="2023-07" db="EMBL/GenBank/DDBJ databases">
        <title>The genome sequence of Rhodocytophaga aerolata KACC 12507.</title>
        <authorList>
            <person name="Zhang X."/>
        </authorList>
    </citation>
    <scope>NUCLEOTIDE SEQUENCE</scope>
    <source>
        <strain evidence="3">KACC 12507</strain>
    </source>
</reference>
<gene>
    <name evidence="3" type="ORF">Q0590_16040</name>
</gene>
<evidence type="ECO:0000313" key="4">
    <source>
        <dbReference type="Proteomes" id="UP001168528"/>
    </source>
</evidence>
<dbReference type="InterPro" id="IPR036779">
    <property type="entry name" value="LysM_dom_sf"/>
</dbReference>
<sequence length="117" mass="12824">MGLLDFLNKGQEKPAPDAPKQPTKKDTDSVFDKPGGQVKPPVTEQPIANADKATPSSIQTEPVQTLTYTVKSGDSLSKIAQQQYGDGTQWRRIFEANKDIIKDPNLIHPGQTIKIPK</sequence>
<comment type="caution">
    <text evidence="3">The sequence shown here is derived from an EMBL/GenBank/DDBJ whole genome shotgun (WGS) entry which is preliminary data.</text>
</comment>
<feature type="domain" description="LysM" evidence="2">
    <location>
        <begin position="66"/>
        <end position="115"/>
    </location>
</feature>
<dbReference type="CDD" id="cd00118">
    <property type="entry name" value="LysM"/>
    <property type="match status" value="1"/>
</dbReference>
<evidence type="ECO:0000259" key="2">
    <source>
        <dbReference type="PROSITE" id="PS51782"/>
    </source>
</evidence>
<dbReference type="PROSITE" id="PS51782">
    <property type="entry name" value="LYSM"/>
    <property type="match status" value="1"/>
</dbReference>
<dbReference type="PANTHER" id="PTHR34700">
    <property type="entry name" value="POTASSIUM BINDING PROTEIN KBP"/>
    <property type="match status" value="1"/>
</dbReference>
<dbReference type="Pfam" id="PF01476">
    <property type="entry name" value="LysM"/>
    <property type="match status" value="1"/>
</dbReference>
<keyword evidence="4" id="KW-1185">Reference proteome</keyword>
<accession>A0ABT8R6Q7</accession>
<dbReference type="InterPro" id="IPR018392">
    <property type="entry name" value="LysM"/>
</dbReference>
<dbReference type="PANTHER" id="PTHR34700:SF4">
    <property type="entry name" value="PHAGE-LIKE ELEMENT PBSX PROTEIN XKDP"/>
    <property type="match status" value="1"/>
</dbReference>
<dbReference type="SUPFAM" id="SSF54106">
    <property type="entry name" value="LysM domain"/>
    <property type="match status" value="1"/>
</dbReference>
<organism evidence="3 4">
    <name type="scientific">Rhodocytophaga aerolata</name>
    <dbReference type="NCBI Taxonomy" id="455078"/>
    <lineage>
        <taxon>Bacteria</taxon>
        <taxon>Pseudomonadati</taxon>
        <taxon>Bacteroidota</taxon>
        <taxon>Cytophagia</taxon>
        <taxon>Cytophagales</taxon>
        <taxon>Rhodocytophagaceae</taxon>
        <taxon>Rhodocytophaga</taxon>
    </lineage>
</organism>
<dbReference type="Gene3D" id="3.10.350.10">
    <property type="entry name" value="LysM domain"/>
    <property type="match status" value="1"/>
</dbReference>